<dbReference type="EMBL" id="CAJNNW010009771">
    <property type="protein sequence ID" value="CAE8651242.1"/>
    <property type="molecule type" value="Genomic_DNA"/>
</dbReference>
<feature type="domain" description="CAAX prenyl protease 2/Lysostaphin resistance protein A-like" evidence="3">
    <location>
        <begin position="333"/>
        <end position="433"/>
    </location>
</feature>
<gene>
    <name evidence="4" type="ORF">PGLA2088_LOCUS8971</name>
</gene>
<proteinExistence type="predicted"/>
<keyword evidence="2" id="KW-0812">Transmembrane</keyword>
<dbReference type="InterPro" id="IPR003675">
    <property type="entry name" value="Rce1/LyrA-like_dom"/>
</dbReference>
<protein>
    <recommendedName>
        <fullName evidence="3">CAAX prenyl protease 2/Lysostaphin resistance protein A-like domain-containing protein</fullName>
    </recommendedName>
</protein>
<keyword evidence="2" id="KW-1133">Transmembrane helix</keyword>
<organism evidence="4 5">
    <name type="scientific">Polarella glacialis</name>
    <name type="common">Dinoflagellate</name>
    <dbReference type="NCBI Taxonomy" id="89957"/>
    <lineage>
        <taxon>Eukaryota</taxon>
        <taxon>Sar</taxon>
        <taxon>Alveolata</taxon>
        <taxon>Dinophyceae</taxon>
        <taxon>Suessiales</taxon>
        <taxon>Suessiaceae</taxon>
        <taxon>Polarella</taxon>
    </lineage>
</organism>
<feature type="transmembrane region" description="Helical" evidence="2">
    <location>
        <begin position="268"/>
        <end position="288"/>
    </location>
</feature>
<feature type="transmembrane region" description="Helical" evidence="2">
    <location>
        <begin position="366"/>
        <end position="382"/>
    </location>
</feature>
<accession>A0A813IJB2</accession>
<evidence type="ECO:0000313" key="4">
    <source>
        <dbReference type="EMBL" id="CAE8651242.1"/>
    </source>
</evidence>
<feature type="transmembrane region" description="Helical" evidence="2">
    <location>
        <begin position="394"/>
        <end position="415"/>
    </location>
</feature>
<feature type="region of interest" description="Disordered" evidence="1">
    <location>
        <begin position="127"/>
        <end position="150"/>
    </location>
</feature>
<evidence type="ECO:0000313" key="5">
    <source>
        <dbReference type="Proteomes" id="UP000626109"/>
    </source>
</evidence>
<dbReference type="Pfam" id="PF02517">
    <property type="entry name" value="Rce1-like"/>
    <property type="match status" value="1"/>
</dbReference>
<name>A0A813IJB2_POLGL</name>
<feature type="transmembrane region" description="Helical" evidence="2">
    <location>
        <begin position="422"/>
        <end position="442"/>
    </location>
</feature>
<comment type="caution">
    <text evidence="4">The sequence shown here is derived from an EMBL/GenBank/DDBJ whole genome shotgun (WGS) entry which is preliminary data.</text>
</comment>
<dbReference type="GO" id="GO:0004175">
    <property type="term" value="F:endopeptidase activity"/>
    <property type="evidence" value="ECO:0007669"/>
    <property type="project" value="UniProtKB-ARBA"/>
</dbReference>
<evidence type="ECO:0000256" key="1">
    <source>
        <dbReference type="SAM" id="MobiDB-lite"/>
    </source>
</evidence>
<dbReference type="Proteomes" id="UP000626109">
    <property type="component" value="Unassembled WGS sequence"/>
</dbReference>
<evidence type="ECO:0000259" key="3">
    <source>
        <dbReference type="Pfam" id="PF02517"/>
    </source>
</evidence>
<keyword evidence="2" id="KW-0472">Membrane</keyword>
<reference evidence="4" key="1">
    <citation type="submission" date="2021-02" db="EMBL/GenBank/DDBJ databases">
        <authorList>
            <person name="Dougan E. K."/>
            <person name="Rhodes N."/>
            <person name="Thang M."/>
            <person name="Chan C."/>
        </authorList>
    </citation>
    <scope>NUCLEOTIDE SEQUENCE</scope>
</reference>
<feature type="transmembrane region" description="Helical" evidence="2">
    <location>
        <begin position="333"/>
        <end position="354"/>
    </location>
</feature>
<evidence type="ECO:0000256" key="2">
    <source>
        <dbReference type="SAM" id="Phobius"/>
    </source>
</evidence>
<dbReference type="GO" id="GO:0080120">
    <property type="term" value="P:CAAX-box protein maturation"/>
    <property type="evidence" value="ECO:0007669"/>
    <property type="project" value="UniProtKB-ARBA"/>
</dbReference>
<feature type="transmembrane region" description="Helical" evidence="2">
    <location>
        <begin position="212"/>
        <end position="231"/>
    </location>
</feature>
<dbReference type="AlphaFoldDB" id="A0A813IJB2"/>
<sequence length="443" mass="48196">MPNATGVEPRGLSVSFCQCCTGRLLRRPRLRRLAALGLGLSIGARAASSSTAASGVYAVGDLWQRCLGQRQDEPQVKPRFAAPLPDEVANAVSATAAESLLMGMFVLICAFELRGVKAGYSGPQNGSLPSSRYGSAHKLQRGVSTPADTTQVVPPIMRQRSCPPSAFPADEDLGMGSIYGIDENLLDINRPGVSGHCSGTEGWNDEDDKWHIAPLILMMILLHVIYPSFPISPQVEMGRIMTFLGFLWSVGPQRCISVVNTEPFRNNARLVSMAVIGALVHACIFIIADTISDLIFPLASSTNDLYHGPRYLHQLLTFLALRYPQGDDSFGPWAAWCVVCGVVVSSAVWKEFLFRGVYLGGLRTRMPFWAANMTTALVYSLAHEPLSLSPDGTASVRIVPSIPLLMGSMWCGYLYQNCNNIAVTVLAHLLFNSALLTLHLRWQ</sequence>